<feature type="chain" id="PRO_5043463505" evidence="2">
    <location>
        <begin position="17"/>
        <end position="238"/>
    </location>
</feature>
<comment type="caution">
    <text evidence="3">The sequence shown here is derived from an EMBL/GenBank/DDBJ whole genome shotgun (WGS) entry which is preliminary data.</text>
</comment>
<sequence length="238" mass="26731">MRRNLLLVFACHVATGLSLQAPTTYDQRQTGDVNVQVHLKDVRVVALLNSEILDDYTEYDYFYDYADFTLKPIVKPTTTTTTTTETVPSATGDVQQSNSFSENSTQPPPPSELTTNSIFVESTVDVEKTNETTETALNESSENSTSENHALETSVESERTRSLFSNGELSTEDPSERLFVKRYRSEYSPDEKGRCRRLNQRRLSLIPLVMRLSSKLLDDLTHSTKNSVQGGDTIEAKM</sequence>
<reference evidence="3 4" key="1">
    <citation type="submission" date="2024-05" db="EMBL/GenBank/DDBJ databases">
        <title>The nuclear and mitochondrial genome assemblies of Tetragonisca angustula (Apidae: Meliponini), a tiny yet remarkable pollinator in the Neotropics.</title>
        <authorList>
            <person name="Ferrari R."/>
            <person name="Ricardo P.C."/>
            <person name="Dias F.C."/>
            <person name="Araujo N.S."/>
            <person name="Soares D.O."/>
            <person name="Zhou Q.-S."/>
            <person name="Zhu C.-D."/>
            <person name="Coutinho L."/>
            <person name="Airas M.C."/>
            <person name="Batista T.M."/>
        </authorList>
    </citation>
    <scope>NUCLEOTIDE SEQUENCE [LARGE SCALE GENOMIC DNA]</scope>
    <source>
        <strain evidence="3">ASF017062</strain>
        <tissue evidence="3">Abdomen</tissue>
    </source>
</reference>
<accession>A0AAW0ZG93</accession>
<feature type="compositionally biased region" description="Low complexity" evidence="1">
    <location>
        <begin position="132"/>
        <end position="148"/>
    </location>
</feature>
<evidence type="ECO:0000256" key="1">
    <source>
        <dbReference type="SAM" id="MobiDB-lite"/>
    </source>
</evidence>
<dbReference type="AlphaFoldDB" id="A0AAW0ZG93"/>
<feature type="region of interest" description="Disordered" evidence="1">
    <location>
        <begin position="79"/>
        <end position="173"/>
    </location>
</feature>
<dbReference type="EMBL" id="JAWNGG020000241">
    <property type="protein sequence ID" value="KAK9295796.1"/>
    <property type="molecule type" value="Genomic_DNA"/>
</dbReference>
<gene>
    <name evidence="3" type="ORF">QLX08_010006</name>
</gene>
<name>A0AAW0ZG93_9HYME</name>
<evidence type="ECO:0000313" key="4">
    <source>
        <dbReference type="Proteomes" id="UP001432146"/>
    </source>
</evidence>
<organism evidence="3 4">
    <name type="scientific">Tetragonisca angustula</name>
    <dbReference type="NCBI Taxonomy" id="166442"/>
    <lineage>
        <taxon>Eukaryota</taxon>
        <taxon>Metazoa</taxon>
        <taxon>Ecdysozoa</taxon>
        <taxon>Arthropoda</taxon>
        <taxon>Hexapoda</taxon>
        <taxon>Insecta</taxon>
        <taxon>Pterygota</taxon>
        <taxon>Neoptera</taxon>
        <taxon>Endopterygota</taxon>
        <taxon>Hymenoptera</taxon>
        <taxon>Apocrita</taxon>
        <taxon>Aculeata</taxon>
        <taxon>Apoidea</taxon>
        <taxon>Anthophila</taxon>
        <taxon>Apidae</taxon>
        <taxon>Tetragonisca</taxon>
    </lineage>
</organism>
<evidence type="ECO:0000313" key="3">
    <source>
        <dbReference type="EMBL" id="KAK9295796.1"/>
    </source>
</evidence>
<protein>
    <submittedName>
        <fullName evidence="3">Uncharacterized protein</fullName>
    </submittedName>
</protein>
<proteinExistence type="predicted"/>
<keyword evidence="4" id="KW-1185">Reference proteome</keyword>
<dbReference type="Proteomes" id="UP001432146">
    <property type="component" value="Unassembled WGS sequence"/>
</dbReference>
<feature type="compositionally biased region" description="Polar residues" evidence="1">
    <location>
        <begin position="87"/>
        <end position="105"/>
    </location>
</feature>
<feature type="signal peptide" evidence="2">
    <location>
        <begin position="1"/>
        <end position="16"/>
    </location>
</feature>
<evidence type="ECO:0000256" key="2">
    <source>
        <dbReference type="SAM" id="SignalP"/>
    </source>
</evidence>
<keyword evidence="2" id="KW-0732">Signal</keyword>